<keyword evidence="1" id="KW-0808">Transferase</keyword>
<dbReference type="Pfam" id="PF03881">
    <property type="entry name" value="Fructosamin_kin"/>
    <property type="match status" value="1"/>
</dbReference>
<dbReference type="InterPro" id="IPR016477">
    <property type="entry name" value="Fructo-/Ketosamine-3-kinase"/>
</dbReference>
<keyword evidence="1 2" id="KW-0418">Kinase</keyword>
<dbReference type="Gene3D" id="3.30.200.20">
    <property type="entry name" value="Phosphorylase Kinase, domain 1"/>
    <property type="match status" value="1"/>
</dbReference>
<protein>
    <submittedName>
        <fullName evidence="2">Fructosamine-3-kinase</fullName>
    </submittedName>
</protein>
<dbReference type="PANTHER" id="PTHR12149">
    <property type="entry name" value="FRUCTOSAMINE 3 KINASE-RELATED PROTEIN"/>
    <property type="match status" value="1"/>
</dbReference>
<name>A0A2H1IMX9_9MICO</name>
<dbReference type="SUPFAM" id="SSF56112">
    <property type="entry name" value="Protein kinase-like (PK-like)"/>
    <property type="match status" value="1"/>
</dbReference>
<gene>
    <name evidence="2" type="ORF">BI49514_01123</name>
</gene>
<organism evidence="2 3">
    <name type="scientific">Brevibacterium iodinum ATCC 49514</name>
    <dbReference type="NCBI Taxonomy" id="1255616"/>
    <lineage>
        <taxon>Bacteria</taxon>
        <taxon>Bacillati</taxon>
        <taxon>Actinomycetota</taxon>
        <taxon>Actinomycetes</taxon>
        <taxon>Micrococcales</taxon>
        <taxon>Brevibacteriaceae</taxon>
        <taxon>Brevibacterium</taxon>
    </lineage>
</organism>
<dbReference type="AlphaFoldDB" id="A0A2H1IMX9"/>
<dbReference type="PANTHER" id="PTHR12149:SF8">
    <property type="entry name" value="PROTEIN-RIBULOSAMINE 3-KINASE"/>
    <property type="match status" value="1"/>
</dbReference>
<sequence>MAMTDFLKLRKSAPDGFFAAEAAGLRWLAEPDVVPVVEVLEHGPDFLRLRRLRETGPHAEAAAAFGRALARLHDAGAPGFGWSPAPQSFFGPLDNPFEIRAEPVDYFTDYWVGQRLRPLTSAVAGDLRGEDRATVASAIDAIASGAFAGICGEGAEMPARVHGDLWAGNLMWTPTGVTLIDPAAHGGHRLEDLALLALFGAPFLEEIFSGYEQAHPMPDGWQEDLPAHSFFALLAHIRLFGRGFLGQTVSAARSIIARAEQLHR</sequence>
<evidence type="ECO:0000313" key="2">
    <source>
        <dbReference type="EMBL" id="SMX76528.1"/>
    </source>
</evidence>
<dbReference type="PIRSF" id="PIRSF006221">
    <property type="entry name" value="Ketosamine-3-kinase"/>
    <property type="match status" value="1"/>
</dbReference>
<dbReference type="Gene3D" id="1.10.510.10">
    <property type="entry name" value="Transferase(Phosphotransferase) domain 1"/>
    <property type="match status" value="1"/>
</dbReference>
<comment type="similarity">
    <text evidence="1">Belongs to the fructosamine kinase family.</text>
</comment>
<dbReference type="EMBL" id="FXYX01000005">
    <property type="protein sequence ID" value="SMX76528.1"/>
    <property type="molecule type" value="Genomic_DNA"/>
</dbReference>
<evidence type="ECO:0000256" key="1">
    <source>
        <dbReference type="PIRNR" id="PIRNR006221"/>
    </source>
</evidence>
<reference evidence="3" key="1">
    <citation type="submission" date="2017-03" db="EMBL/GenBank/DDBJ databases">
        <authorList>
            <person name="Monnet C."/>
        </authorList>
    </citation>
    <scope>NUCLEOTIDE SEQUENCE [LARGE SCALE GENOMIC DNA]</scope>
    <source>
        <strain evidence="3">ATCC 49514</strain>
    </source>
</reference>
<proteinExistence type="inferred from homology"/>
<evidence type="ECO:0000313" key="3">
    <source>
        <dbReference type="Proteomes" id="UP000234382"/>
    </source>
</evidence>
<accession>A0A2H1IMX9</accession>
<dbReference type="Gene3D" id="1.20.1270.240">
    <property type="match status" value="1"/>
</dbReference>
<dbReference type="GO" id="GO:0016301">
    <property type="term" value="F:kinase activity"/>
    <property type="evidence" value="ECO:0007669"/>
    <property type="project" value="UniProtKB-UniRule"/>
</dbReference>
<dbReference type="InterPro" id="IPR011009">
    <property type="entry name" value="Kinase-like_dom_sf"/>
</dbReference>
<keyword evidence="3" id="KW-1185">Reference proteome</keyword>
<dbReference type="Proteomes" id="UP000234382">
    <property type="component" value="Unassembled WGS sequence"/>
</dbReference>